<dbReference type="GO" id="GO:0016075">
    <property type="term" value="P:rRNA catabolic process"/>
    <property type="evidence" value="ECO:0007669"/>
    <property type="project" value="TreeGrafter"/>
</dbReference>
<evidence type="ECO:0000313" key="3">
    <source>
        <dbReference type="EMBL" id="EOH93050.1"/>
    </source>
</evidence>
<dbReference type="PANTHER" id="PTHR33988:SF3">
    <property type="entry name" value="ENDORIBONUCLEASE TOXIN CHPB-RELATED"/>
    <property type="match status" value="1"/>
</dbReference>
<dbReference type="InterPro" id="IPR011067">
    <property type="entry name" value="Plasmid_toxin/cell-grow_inhib"/>
</dbReference>
<accession>R2SC04</accession>
<dbReference type="Proteomes" id="UP000013782">
    <property type="component" value="Unassembled WGS sequence"/>
</dbReference>
<dbReference type="PATRIC" id="fig|1158607.3.peg.2680"/>
<comment type="caution">
    <text evidence="3">The sequence shown here is derived from an EMBL/GenBank/DDBJ whole genome shotgun (WGS) entry which is preliminary data.</text>
</comment>
<dbReference type="GO" id="GO:0003677">
    <property type="term" value="F:DNA binding"/>
    <property type="evidence" value="ECO:0007669"/>
    <property type="project" value="InterPro"/>
</dbReference>
<evidence type="ECO:0000256" key="2">
    <source>
        <dbReference type="ARBA" id="ARBA00022649"/>
    </source>
</evidence>
<dbReference type="EMBL" id="AJAQ01000018">
    <property type="protein sequence ID" value="EOH93050.1"/>
    <property type="molecule type" value="Genomic_DNA"/>
</dbReference>
<dbReference type="GO" id="GO:0006402">
    <property type="term" value="P:mRNA catabolic process"/>
    <property type="evidence" value="ECO:0007669"/>
    <property type="project" value="TreeGrafter"/>
</dbReference>
<name>R2SC04_9ENTE</name>
<sequence length="122" mass="13760">MFHEAKGYVPEQGDIIIINFNPSVGREIQKRRAAIVISDDDYNKATGLVAVCPITSTKRSQFIPLDESHRTHGYINALQVKTLDFTEKQREVSFIEKATLEELGETAQIVSMIFNFSELLGE</sequence>
<evidence type="ECO:0000256" key="1">
    <source>
        <dbReference type="ARBA" id="ARBA00007521"/>
    </source>
</evidence>
<proteinExistence type="inferred from homology"/>
<dbReference type="HOGENOM" id="CLU_121823_2_0_9"/>
<keyword evidence="2" id="KW-1277">Toxin-antitoxin system</keyword>
<keyword evidence="4" id="KW-1185">Reference proteome</keyword>
<dbReference type="InterPro" id="IPR003477">
    <property type="entry name" value="PemK-like"/>
</dbReference>
<dbReference type="PANTHER" id="PTHR33988">
    <property type="entry name" value="ENDORIBONUCLEASE MAZF-RELATED"/>
    <property type="match status" value="1"/>
</dbReference>
<dbReference type="Pfam" id="PF02452">
    <property type="entry name" value="PemK_toxin"/>
    <property type="match status" value="1"/>
</dbReference>
<evidence type="ECO:0000313" key="4">
    <source>
        <dbReference type="Proteomes" id="UP000013782"/>
    </source>
</evidence>
<dbReference type="STRING" id="160454.RV10_GL004213"/>
<dbReference type="eggNOG" id="COG2337">
    <property type="taxonomic scope" value="Bacteria"/>
</dbReference>
<evidence type="ECO:0008006" key="5">
    <source>
        <dbReference type="Google" id="ProtNLM"/>
    </source>
</evidence>
<dbReference type="RefSeq" id="WP_010757679.1">
    <property type="nucleotide sequence ID" value="NZ_ASWD01000001.1"/>
</dbReference>
<organism evidence="3 4">
    <name type="scientific">Enterococcus pallens ATCC BAA-351</name>
    <dbReference type="NCBI Taxonomy" id="1158607"/>
    <lineage>
        <taxon>Bacteria</taxon>
        <taxon>Bacillati</taxon>
        <taxon>Bacillota</taxon>
        <taxon>Bacilli</taxon>
        <taxon>Lactobacillales</taxon>
        <taxon>Enterococcaceae</taxon>
        <taxon>Enterococcus</taxon>
    </lineage>
</organism>
<gene>
    <name evidence="3" type="ORF">UAU_02692</name>
</gene>
<dbReference type="GO" id="GO:0004521">
    <property type="term" value="F:RNA endonuclease activity"/>
    <property type="evidence" value="ECO:0007669"/>
    <property type="project" value="TreeGrafter"/>
</dbReference>
<dbReference type="OrthoDB" id="9808744at2"/>
<reference evidence="3 4" key="1">
    <citation type="submission" date="2013-02" db="EMBL/GenBank/DDBJ databases">
        <title>The Genome Sequence of Enterococcus pallens BAA-351.</title>
        <authorList>
            <consortium name="The Broad Institute Genome Sequencing Platform"/>
            <consortium name="The Broad Institute Genome Sequencing Center for Infectious Disease"/>
            <person name="Earl A.M."/>
            <person name="Gilmore M.S."/>
            <person name="Lebreton F."/>
            <person name="Walker B."/>
            <person name="Young S.K."/>
            <person name="Zeng Q."/>
            <person name="Gargeya S."/>
            <person name="Fitzgerald M."/>
            <person name="Haas B."/>
            <person name="Abouelleil A."/>
            <person name="Alvarado L."/>
            <person name="Arachchi H.M."/>
            <person name="Berlin A.M."/>
            <person name="Chapman S.B."/>
            <person name="Dewar J."/>
            <person name="Goldberg J."/>
            <person name="Griggs A."/>
            <person name="Gujja S."/>
            <person name="Hansen M."/>
            <person name="Howarth C."/>
            <person name="Imamovic A."/>
            <person name="Larimer J."/>
            <person name="McCowan C."/>
            <person name="Murphy C."/>
            <person name="Neiman D."/>
            <person name="Pearson M."/>
            <person name="Priest M."/>
            <person name="Roberts A."/>
            <person name="Saif S."/>
            <person name="Shea T."/>
            <person name="Sisk P."/>
            <person name="Sykes S."/>
            <person name="Wortman J."/>
            <person name="Nusbaum C."/>
            <person name="Birren B."/>
        </authorList>
    </citation>
    <scope>NUCLEOTIDE SEQUENCE [LARGE SCALE GENOMIC DNA]</scope>
    <source>
        <strain evidence="3 4">ATCC BAA-351</strain>
    </source>
</reference>
<dbReference type="AlphaFoldDB" id="R2SC04"/>
<dbReference type="Gene3D" id="2.30.30.110">
    <property type="match status" value="1"/>
</dbReference>
<comment type="similarity">
    <text evidence="1">Belongs to the PemK/MazF family.</text>
</comment>
<dbReference type="SUPFAM" id="SSF50118">
    <property type="entry name" value="Cell growth inhibitor/plasmid maintenance toxic component"/>
    <property type="match status" value="1"/>
</dbReference>
<protein>
    <recommendedName>
        <fullName evidence="5">MazF family toxin-antitoxin system, toxin component</fullName>
    </recommendedName>
</protein>